<accession>A0A853CMB7</accession>
<proteinExistence type="predicted"/>
<dbReference type="EMBL" id="JACBZT010000001">
    <property type="protein sequence ID" value="NYJ08576.1"/>
    <property type="molecule type" value="Genomic_DNA"/>
</dbReference>
<dbReference type="RefSeq" id="WP_179721271.1">
    <property type="nucleotide sequence ID" value="NZ_JACBZT010000001.1"/>
</dbReference>
<sequence length="202" mass="22327">MFAQVIQGRTSDLEGIKRASDRWVAELAPGATGWLGSTAGTTDDGRFVVVARFESAEAARRNSDRPEQGRWWEETSRSLEDVTFMDSEDVLVELAGDPAQAGFVQVMQGRVTDADRARKIMAELPPDLMAKYRPDVLGSVMIGAPDGRWTQVVYFTSEEEARAAEGQEPPAEFAEAMQEMGSLSVGETQFFDLRRPVLHSPR</sequence>
<dbReference type="Proteomes" id="UP000541969">
    <property type="component" value="Unassembled WGS sequence"/>
</dbReference>
<dbReference type="AlphaFoldDB" id="A0A853CMB7"/>
<evidence type="ECO:0000313" key="2">
    <source>
        <dbReference type="Proteomes" id="UP000541969"/>
    </source>
</evidence>
<keyword evidence="2" id="KW-1185">Reference proteome</keyword>
<name>A0A853CMB7_9ACTN</name>
<evidence type="ECO:0000313" key="1">
    <source>
        <dbReference type="EMBL" id="NYJ08576.1"/>
    </source>
</evidence>
<gene>
    <name evidence="1" type="ORF">GGQ55_004854</name>
</gene>
<comment type="caution">
    <text evidence="1">The sequence shown here is derived from an EMBL/GenBank/DDBJ whole genome shotgun (WGS) entry which is preliminary data.</text>
</comment>
<protein>
    <recommendedName>
        <fullName evidence="3">Antibiotic biosynthesis monooxygenase</fullName>
    </recommendedName>
</protein>
<evidence type="ECO:0008006" key="3">
    <source>
        <dbReference type="Google" id="ProtNLM"/>
    </source>
</evidence>
<organism evidence="1 2">
    <name type="scientific">Petropleomorpha daqingensis</name>
    <dbReference type="NCBI Taxonomy" id="2026353"/>
    <lineage>
        <taxon>Bacteria</taxon>
        <taxon>Bacillati</taxon>
        <taxon>Actinomycetota</taxon>
        <taxon>Actinomycetes</taxon>
        <taxon>Geodermatophilales</taxon>
        <taxon>Geodermatophilaceae</taxon>
        <taxon>Petropleomorpha</taxon>
    </lineage>
</organism>
<reference evidence="1 2" key="1">
    <citation type="submission" date="2020-07" db="EMBL/GenBank/DDBJ databases">
        <title>Sequencing the genomes of 1000 actinobacteria strains.</title>
        <authorList>
            <person name="Klenk H.-P."/>
        </authorList>
    </citation>
    <scope>NUCLEOTIDE SEQUENCE [LARGE SCALE GENOMIC DNA]</scope>
    <source>
        <strain evidence="1 2">DSM 104001</strain>
    </source>
</reference>